<sequence>MFNNNLIFIFLFLLLINIQTINLIKNNNSTNFWSPHLIDQISPFRLKKKNIINENNLINTQWKEKIERAKKRKKELAKKQTLSVDWQLPTPETPKTMDKIQLINIHADINFLANQISIHKRTPIYLLKDNQCLQVNFRIEGKRTRLLLYTCNMYEGGECVLDKFLATTSTKTLKSFNNEELNECFKLKPWMGTYSPFAFHIRFLRRPRNFKDNLQRRNGWHSKREVGRIKLSGFHPCDKACESNQNMLNTELIKIQPHYEQNKHLEDPLEGYG</sequence>
<comment type="caution">
    <text evidence="2">The sequence shown here is derived from an EMBL/GenBank/DDBJ whole genome shotgun (WGS) entry which is preliminary data.</text>
</comment>
<evidence type="ECO:0000313" key="3">
    <source>
        <dbReference type="Proteomes" id="UP000580250"/>
    </source>
</evidence>
<name>A0A6V7TLK8_MELEN</name>
<accession>A0A6V7TLK8</accession>
<organism evidence="2 3">
    <name type="scientific">Meloidogyne enterolobii</name>
    <name type="common">Root-knot nematode worm</name>
    <name type="synonym">Meloidogyne mayaguensis</name>
    <dbReference type="NCBI Taxonomy" id="390850"/>
    <lineage>
        <taxon>Eukaryota</taxon>
        <taxon>Metazoa</taxon>
        <taxon>Ecdysozoa</taxon>
        <taxon>Nematoda</taxon>
        <taxon>Chromadorea</taxon>
        <taxon>Rhabditida</taxon>
        <taxon>Tylenchina</taxon>
        <taxon>Tylenchomorpha</taxon>
        <taxon>Tylenchoidea</taxon>
        <taxon>Meloidogynidae</taxon>
        <taxon>Meloidogyninae</taxon>
        <taxon>Meloidogyne</taxon>
    </lineage>
</organism>
<dbReference type="AlphaFoldDB" id="A0A6V7TLK8"/>
<evidence type="ECO:0000313" key="2">
    <source>
        <dbReference type="EMBL" id="CAD2126912.1"/>
    </source>
</evidence>
<evidence type="ECO:0000256" key="1">
    <source>
        <dbReference type="SAM" id="SignalP"/>
    </source>
</evidence>
<feature type="chain" id="PRO_5027964918" evidence="1">
    <location>
        <begin position="24"/>
        <end position="273"/>
    </location>
</feature>
<gene>
    <name evidence="2" type="ORF">MENT_LOCUS1722</name>
</gene>
<dbReference type="Proteomes" id="UP000580250">
    <property type="component" value="Unassembled WGS sequence"/>
</dbReference>
<reference evidence="2 3" key="1">
    <citation type="submission" date="2020-08" db="EMBL/GenBank/DDBJ databases">
        <authorList>
            <person name="Koutsovoulos G."/>
            <person name="Danchin GJ E."/>
        </authorList>
    </citation>
    <scope>NUCLEOTIDE SEQUENCE [LARGE SCALE GENOMIC DNA]</scope>
</reference>
<dbReference type="EMBL" id="CAJEWN010000005">
    <property type="protein sequence ID" value="CAD2126912.1"/>
    <property type="molecule type" value="Genomic_DNA"/>
</dbReference>
<dbReference type="OrthoDB" id="5852363at2759"/>
<feature type="signal peptide" evidence="1">
    <location>
        <begin position="1"/>
        <end position="23"/>
    </location>
</feature>
<protein>
    <submittedName>
        <fullName evidence="2">Uncharacterized protein</fullName>
    </submittedName>
</protein>
<proteinExistence type="predicted"/>
<keyword evidence="1" id="KW-0732">Signal</keyword>